<evidence type="ECO:0000313" key="3">
    <source>
        <dbReference type="Proteomes" id="UP000660745"/>
    </source>
</evidence>
<gene>
    <name evidence="2" type="ORF">GCM10012278_42690</name>
</gene>
<protein>
    <submittedName>
        <fullName evidence="2">Uncharacterized protein</fullName>
    </submittedName>
</protein>
<organism evidence="2 3">
    <name type="scientific">Nonomuraea glycinis</name>
    <dbReference type="NCBI Taxonomy" id="2047744"/>
    <lineage>
        <taxon>Bacteria</taxon>
        <taxon>Bacillati</taxon>
        <taxon>Actinomycetota</taxon>
        <taxon>Actinomycetes</taxon>
        <taxon>Streptosporangiales</taxon>
        <taxon>Streptosporangiaceae</taxon>
        <taxon>Nonomuraea</taxon>
    </lineage>
</organism>
<evidence type="ECO:0000256" key="1">
    <source>
        <dbReference type="SAM" id="Phobius"/>
    </source>
</evidence>
<keyword evidence="1" id="KW-0812">Transmembrane</keyword>
<dbReference type="Proteomes" id="UP000660745">
    <property type="component" value="Unassembled WGS sequence"/>
</dbReference>
<name>A0A918A6G4_9ACTN</name>
<reference evidence="2" key="2">
    <citation type="submission" date="2020-09" db="EMBL/GenBank/DDBJ databases">
        <authorList>
            <person name="Sun Q."/>
            <person name="Zhou Y."/>
        </authorList>
    </citation>
    <scope>NUCLEOTIDE SEQUENCE</scope>
    <source>
        <strain evidence="2">CGMCC 4.7430</strain>
    </source>
</reference>
<feature type="transmembrane region" description="Helical" evidence="1">
    <location>
        <begin position="50"/>
        <end position="73"/>
    </location>
</feature>
<reference evidence="2" key="1">
    <citation type="journal article" date="2014" name="Int. J. Syst. Evol. Microbiol.">
        <title>Complete genome sequence of Corynebacterium casei LMG S-19264T (=DSM 44701T), isolated from a smear-ripened cheese.</title>
        <authorList>
            <consortium name="US DOE Joint Genome Institute (JGI-PGF)"/>
            <person name="Walter F."/>
            <person name="Albersmeier A."/>
            <person name="Kalinowski J."/>
            <person name="Ruckert C."/>
        </authorList>
    </citation>
    <scope>NUCLEOTIDE SEQUENCE</scope>
    <source>
        <strain evidence="2">CGMCC 4.7430</strain>
    </source>
</reference>
<dbReference type="RefSeq" id="WP_189140436.1">
    <property type="nucleotide sequence ID" value="NZ_BMNK01000007.1"/>
</dbReference>
<feature type="transmembrane region" description="Helical" evidence="1">
    <location>
        <begin position="224"/>
        <end position="246"/>
    </location>
</feature>
<feature type="transmembrane region" description="Helical" evidence="1">
    <location>
        <begin position="194"/>
        <end position="212"/>
    </location>
</feature>
<sequence length="247" mass="27524">MPRLGFAVSCSLLPFGFGLSIVLVLLLEWLRPDLIPFELGTFWYVEQPVWTAFTDSLLLAWPPMAAGLLLTLIKLPPHRQLQRQLAWGDVPPPGRVITLGPFQLIFHSALEEVLFRWLLFYAAIAGAVIADFVVLGFAGLHPIPWIFNEVLIPVTDFATAGRLHEVLTTAPWAVAAAILTSNGRFRNSHTYQGLIGWIWSWYLGMFLFLVLFEHGLVAAIAVHIAYNLATLLLHVAITGVLPRILIE</sequence>
<keyword evidence="3" id="KW-1185">Reference proteome</keyword>
<comment type="caution">
    <text evidence="2">The sequence shown here is derived from an EMBL/GenBank/DDBJ whole genome shotgun (WGS) entry which is preliminary data.</text>
</comment>
<evidence type="ECO:0000313" key="2">
    <source>
        <dbReference type="EMBL" id="GGP08960.1"/>
    </source>
</evidence>
<dbReference type="AlphaFoldDB" id="A0A918A6G4"/>
<keyword evidence="1" id="KW-0472">Membrane</keyword>
<feature type="transmembrane region" description="Helical" evidence="1">
    <location>
        <begin position="12"/>
        <end position="30"/>
    </location>
</feature>
<accession>A0A918A6G4</accession>
<keyword evidence="1" id="KW-1133">Transmembrane helix</keyword>
<feature type="transmembrane region" description="Helical" evidence="1">
    <location>
        <begin position="118"/>
        <end position="143"/>
    </location>
</feature>
<dbReference type="EMBL" id="BMNK01000007">
    <property type="protein sequence ID" value="GGP08960.1"/>
    <property type="molecule type" value="Genomic_DNA"/>
</dbReference>
<proteinExistence type="predicted"/>